<keyword evidence="3" id="KW-1185">Reference proteome</keyword>
<name>A0A0A0K9D8_CUCSA</name>
<accession>A0A0A0K9D8</accession>
<organism evidence="2 3">
    <name type="scientific">Cucumis sativus</name>
    <name type="common">Cucumber</name>
    <dbReference type="NCBI Taxonomy" id="3659"/>
    <lineage>
        <taxon>Eukaryota</taxon>
        <taxon>Viridiplantae</taxon>
        <taxon>Streptophyta</taxon>
        <taxon>Embryophyta</taxon>
        <taxon>Tracheophyta</taxon>
        <taxon>Spermatophyta</taxon>
        <taxon>Magnoliopsida</taxon>
        <taxon>eudicotyledons</taxon>
        <taxon>Gunneridae</taxon>
        <taxon>Pentapetalae</taxon>
        <taxon>rosids</taxon>
        <taxon>fabids</taxon>
        <taxon>Cucurbitales</taxon>
        <taxon>Cucurbitaceae</taxon>
        <taxon>Benincaseae</taxon>
        <taxon>Cucumis</taxon>
    </lineage>
</organism>
<evidence type="ECO:0000313" key="3">
    <source>
        <dbReference type="Proteomes" id="UP000029981"/>
    </source>
</evidence>
<dbReference type="Gramene" id="KGN44982">
    <property type="protein sequence ID" value="KGN44982"/>
    <property type="gene ID" value="Csa_7G405880"/>
</dbReference>
<feature type="domain" description="Di19 C-terminal" evidence="1">
    <location>
        <begin position="1"/>
        <end position="65"/>
    </location>
</feature>
<protein>
    <recommendedName>
        <fullName evidence="1">Di19 C-terminal domain-containing protein</fullName>
    </recommendedName>
</protein>
<evidence type="ECO:0000313" key="2">
    <source>
        <dbReference type="EMBL" id="KGN44982.1"/>
    </source>
</evidence>
<dbReference type="Proteomes" id="UP000029981">
    <property type="component" value="Chromosome 7"/>
</dbReference>
<dbReference type="Pfam" id="PF14571">
    <property type="entry name" value="Di19_C"/>
    <property type="match status" value="1"/>
</dbReference>
<reference evidence="2 3" key="2">
    <citation type="journal article" date="2009" name="PLoS ONE">
        <title>An integrated genetic and cytogenetic map of the cucumber genome.</title>
        <authorList>
            <person name="Ren Y."/>
            <person name="Zhang Z."/>
            <person name="Liu J."/>
            <person name="Staub J.E."/>
            <person name="Han Y."/>
            <person name="Cheng Z."/>
            <person name="Li X."/>
            <person name="Lu J."/>
            <person name="Miao H."/>
            <person name="Kang H."/>
            <person name="Xie B."/>
            <person name="Gu X."/>
            <person name="Wang X."/>
            <person name="Du Y."/>
            <person name="Jin W."/>
            <person name="Huang S."/>
        </authorList>
    </citation>
    <scope>NUCLEOTIDE SEQUENCE [LARGE SCALE GENOMIC DNA]</scope>
    <source>
        <strain evidence="3">cv. 9930</strain>
    </source>
</reference>
<evidence type="ECO:0000259" key="1">
    <source>
        <dbReference type="Pfam" id="PF14571"/>
    </source>
</evidence>
<sequence>MAPDPLLSFLCNAPVINESKTVQPEPSNKEKLEEKVVDDTLSERDVQLSSIPDRNQEEKTRRCDFGYCKIPHTTFSSAYPGKSHPQNPQFLSNTPGSSFIIASHSQVWVYRLEIVTIG</sequence>
<dbReference type="EMBL" id="CM002928">
    <property type="protein sequence ID" value="KGN44982.1"/>
    <property type="molecule type" value="Genomic_DNA"/>
</dbReference>
<dbReference type="InterPro" id="IPR027935">
    <property type="entry name" value="Di19_C"/>
</dbReference>
<reference evidence="2 3" key="1">
    <citation type="journal article" date="2009" name="Nat. Genet.">
        <title>The genome of the cucumber, Cucumis sativus L.</title>
        <authorList>
            <person name="Huang S."/>
            <person name="Li R."/>
            <person name="Zhang Z."/>
            <person name="Li L."/>
            <person name="Gu X."/>
            <person name="Fan W."/>
            <person name="Lucas W.J."/>
            <person name="Wang X."/>
            <person name="Xie B."/>
            <person name="Ni P."/>
            <person name="Ren Y."/>
            <person name="Zhu H."/>
            <person name="Li J."/>
            <person name="Lin K."/>
            <person name="Jin W."/>
            <person name="Fei Z."/>
            <person name="Li G."/>
            <person name="Staub J."/>
            <person name="Kilian A."/>
            <person name="van der Vossen E.A."/>
            <person name="Wu Y."/>
            <person name="Guo J."/>
            <person name="He J."/>
            <person name="Jia Z."/>
            <person name="Ren Y."/>
            <person name="Tian G."/>
            <person name="Lu Y."/>
            <person name="Ruan J."/>
            <person name="Qian W."/>
            <person name="Wang M."/>
            <person name="Huang Q."/>
            <person name="Li B."/>
            <person name="Xuan Z."/>
            <person name="Cao J."/>
            <person name="Asan"/>
            <person name="Wu Z."/>
            <person name="Zhang J."/>
            <person name="Cai Q."/>
            <person name="Bai Y."/>
            <person name="Zhao B."/>
            <person name="Han Y."/>
            <person name="Li Y."/>
            <person name="Li X."/>
            <person name="Wang S."/>
            <person name="Shi Q."/>
            <person name="Liu S."/>
            <person name="Cho W.K."/>
            <person name="Kim J.Y."/>
            <person name="Xu Y."/>
            <person name="Heller-Uszynska K."/>
            <person name="Miao H."/>
            <person name="Cheng Z."/>
            <person name="Zhang S."/>
            <person name="Wu J."/>
            <person name="Yang Y."/>
            <person name="Kang H."/>
            <person name="Li M."/>
            <person name="Liang H."/>
            <person name="Ren X."/>
            <person name="Shi Z."/>
            <person name="Wen M."/>
            <person name="Jian M."/>
            <person name="Yang H."/>
            <person name="Zhang G."/>
            <person name="Yang Z."/>
            <person name="Chen R."/>
            <person name="Liu S."/>
            <person name="Li J."/>
            <person name="Ma L."/>
            <person name="Liu H."/>
            <person name="Zhou Y."/>
            <person name="Zhao J."/>
            <person name="Fang X."/>
            <person name="Li G."/>
            <person name="Fang L."/>
            <person name="Li Y."/>
            <person name="Liu D."/>
            <person name="Zheng H."/>
            <person name="Zhang Y."/>
            <person name="Qin N."/>
            <person name="Li Z."/>
            <person name="Yang G."/>
            <person name="Yang S."/>
            <person name="Bolund L."/>
            <person name="Kristiansen K."/>
            <person name="Zheng H."/>
            <person name="Li S."/>
            <person name="Zhang X."/>
            <person name="Yang H."/>
            <person name="Wang J."/>
            <person name="Sun R."/>
            <person name="Zhang B."/>
            <person name="Jiang S."/>
            <person name="Wang J."/>
            <person name="Du Y."/>
            <person name="Li S."/>
        </authorList>
    </citation>
    <scope>NUCLEOTIDE SEQUENCE [LARGE SCALE GENOMIC DNA]</scope>
    <source>
        <strain evidence="3">cv. 9930</strain>
    </source>
</reference>
<gene>
    <name evidence="2" type="ORF">Csa_7G405880</name>
</gene>
<reference evidence="2 3" key="3">
    <citation type="journal article" date="2010" name="BMC Genomics">
        <title>Transcriptome sequencing and comparative analysis of cucumber flowers with different sex types.</title>
        <authorList>
            <person name="Guo S."/>
            <person name="Zheng Y."/>
            <person name="Joung J.G."/>
            <person name="Liu S."/>
            <person name="Zhang Z."/>
            <person name="Crasta O.R."/>
            <person name="Sobral B.W."/>
            <person name="Xu Y."/>
            <person name="Huang S."/>
            <person name="Fei Z."/>
        </authorList>
    </citation>
    <scope>NUCLEOTIDE SEQUENCE [LARGE SCALE GENOMIC DNA]</scope>
    <source>
        <strain evidence="3">cv. 9930</strain>
    </source>
</reference>
<reference evidence="2 3" key="4">
    <citation type="journal article" date="2011" name="BMC Genomics">
        <title>RNA-Seq improves annotation of protein-coding genes in the cucumber genome.</title>
        <authorList>
            <person name="Li Z."/>
            <person name="Zhang Z."/>
            <person name="Yan P."/>
            <person name="Huang S."/>
            <person name="Fei Z."/>
            <person name="Lin K."/>
        </authorList>
    </citation>
    <scope>NUCLEOTIDE SEQUENCE [LARGE SCALE GENOMIC DNA]</scope>
    <source>
        <strain evidence="3">cv. 9930</strain>
    </source>
</reference>
<dbReference type="AlphaFoldDB" id="A0A0A0K9D8"/>
<proteinExistence type="predicted"/>